<reference evidence="3 4" key="1">
    <citation type="submission" date="2020-08" db="EMBL/GenBank/DDBJ databases">
        <title>Sequencing the genomes of 1000 actinobacteria strains.</title>
        <authorList>
            <person name="Klenk H.-P."/>
        </authorList>
    </citation>
    <scope>NUCLEOTIDE SEQUENCE [LARGE SCALE GENOMIC DNA]</scope>
    <source>
        <strain evidence="3 4">DSM 17294</strain>
    </source>
</reference>
<dbReference type="InterPro" id="IPR036514">
    <property type="entry name" value="SGNH_hydro_sf"/>
</dbReference>
<comment type="caution">
    <text evidence="3">The sequence shown here is derived from an EMBL/GenBank/DDBJ whole genome shotgun (WGS) entry which is preliminary data.</text>
</comment>
<gene>
    <name evidence="3" type="ORF">HDA44_006177</name>
</gene>
<feature type="region of interest" description="Disordered" evidence="1">
    <location>
        <begin position="393"/>
        <end position="416"/>
    </location>
</feature>
<dbReference type="PANTHER" id="PTHR43784">
    <property type="entry name" value="GDSL-LIKE LIPASE/ACYLHYDROLASE, PUTATIVE (AFU_ORTHOLOGUE AFUA_2G00820)-RELATED"/>
    <property type="match status" value="1"/>
</dbReference>
<dbReference type="Proteomes" id="UP000558997">
    <property type="component" value="Unassembled WGS sequence"/>
</dbReference>
<dbReference type="SUPFAM" id="SSF52266">
    <property type="entry name" value="SGNH hydrolase"/>
    <property type="match status" value="1"/>
</dbReference>
<dbReference type="EMBL" id="JACHNF010000001">
    <property type="protein sequence ID" value="MBB5982836.1"/>
    <property type="molecule type" value="Genomic_DNA"/>
</dbReference>
<protein>
    <submittedName>
        <fullName evidence="3">Lysophospholipase L1-like esterase</fullName>
    </submittedName>
</protein>
<dbReference type="AlphaFoldDB" id="A0A841E1C5"/>
<feature type="domain" description="SGNH hydrolase-type esterase" evidence="2">
    <location>
        <begin position="191"/>
        <end position="332"/>
    </location>
</feature>
<dbReference type="InterPro" id="IPR013830">
    <property type="entry name" value="SGNH_hydro"/>
</dbReference>
<sequence length="416" mass="44238">MGKVSRRLVLGGAAAGSVTLWGTPSYASSARGWVTSWATAQTAPTAADADAMNGFSDTTIRNALRLSAGGQVRLRFANPFGTAPIVVGPITANATPVRFGGARDVLLAAGATVVSDPVDVVVPDGGDLVVSMYLPGPTGPISFHRNVHATGTIGERSNADVTGTVGDRSTNSVFLLAGVDVPANGRSTVAVLGDSITEGVGTPDNADLRWPDQYAARFRRRPAIANLGISGNRLLLDDARFGPSAQARFDRDVLGLPGLRKLIVFLGINDIQQPPSQPDPGRILQAYEQLVRRAHDHDLEVIGTTIPPFKGWPRYTPELNQTRNKVNATLRQNQPNATLNRDQLNATLRRDQLNAGVRPDQAGRRTDLPFPGFDRLVDVDVILRDPADPARLHPTYNSGDGLHPNPTGAKAIAQAF</sequence>
<dbReference type="PROSITE" id="PS51318">
    <property type="entry name" value="TAT"/>
    <property type="match status" value="1"/>
</dbReference>
<evidence type="ECO:0000313" key="3">
    <source>
        <dbReference type="EMBL" id="MBB5982836.1"/>
    </source>
</evidence>
<organism evidence="3 4">
    <name type="scientific">Kribbella solani</name>
    <dbReference type="NCBI Taxonomy" id="236067"/>
    <lineage>
        <taxon>Bacteria</taxon>
        <taxon>Bacillati</taxon>
        <taxon>Actinomycetota</taxon>
        <taxon>Actinomycetes</taxon>
        <taxon>Propionibacteriales</taxon>
        <taxon>Kribbellaceae</taxon>
        <taxon>Kribbella</taxon>
    </lineage>
</organism>
<name>A0A841E1C5_9ACTN</name>
<keyword evidence="4" id="KW-1185">Reference proteome</keyword>
<dbReference type="PANTHER" id="PTHR43784:SF2">
    <property type="entry name" value="GDSL-LIKE LIPASE_ACYLHYDROLASE, PUTATIVE (AFU_ORTHOLOGUE AFUA_2G00820)-RELATED"/>
    <property type="match status" value="1"/>
</dbReference>
<dbReference type="InterPro" id="IPR006311">
    <property type="entry name" value="TAT_signal"/>
</dbReference>
<evidence type="ECO:0000256" key="1">
    <source>
        <dbReference type="SAM" id="MobiDB-lite"/>
    </source>
</evidence>
<accession>A0A841E1C5</accession>
<dbReference type="InterPro" id="IPR053140">
    <property type="entry name" value="GDSL_Rv0518-like"/>
</dbReference>
<evidence type="ECO:0000259" key="2">
    <source>
        <dbReference type="Pfam" id="PF13472"/>
    </source>
</evidence>
<dbReference type="Pfam" id="PF13472">
    <property type="entry name" value="Lipase_GDSL_2"/>
    <property type="match status" value="1"/>
</dbReference>
<dbReference type="RefSeq" id="WP_184840363.1">
    <property type="nucleotide sequence ID" value="NZ_BAAAVN010000002.1"/>
</dbReference>
<dbReference type="Gene3D" id="3.40.50.1110">
    <property type="entry name" value="SGNH hydrolase"/>
    <property type="match status" value="1"/>
</dbReference>
<proteinExistence type="predicted"/>
<evidence type="ECO:0000313" key="4">
    <source>
        <dbReference type="Proteomes" id="UP000558997"/>
    </source>
</evidence>